<evidence type="ECO:0000256" key="12">
    <source>
        <dbReference type="ARBA" id="ARBA00022993"/>
    </source>
</evidence>
<name>A0A7X3IF82_9BACL</name>
<dbReference type="GO" id="GO:0005524">
    <property type="term" value="F:ATP binding"/>
    <property type="evidence" value="ECO:0007669"/>
    <property type="project" value="UniProtKB-UniRule"/>
</dbReference>
<dbReference type="PIRSF" id="PIRSF000545">
    <property type="entry name" value="Pantothenate_kin"/>
    <property type="match status" value="1"/>
</dbReference>
<keyword evidence="8 14" id="KW-0808">Transferase</keyword>
<proteinExistence type="inferred from homology"/>
<comment type="similarity">
    <text evidence="4 14 15">Belongs to the prokaryotic pantothenate kinase family.</text>
</comment>
<evidence type="ECO:0000256" key="6">
    <source>
        <dbReference type="ARBA" id="ARBA00015080"/>
    </source>
</evidence>
<keyword evidence="11 14" id="KW-0067">ATP-binding</keyword>
<feature type="domain" description="Phosphoribulokinase/uridine kinase" evidence="16">
    <location>
        <begin position="86"/>
        <end position="226"/>
    </location>
</feature>
<keyword evidence="12 14" id="KW-0173">Coenzyme A biosynthesis</keyword>
<comment type="catalytic activity">
    <reaction evidence="1 14 15">
        <text>(R)-pantothenate + ATP = (R)-4'-phosphopantothenate + ADP + H(+)</text>
        <dbReference type="Rhea" id="RHEA:16373"/>
        <dbReference type="ChEBI" id="CHEBI:10986"/>
        <dbReference type="ChEBI" id="CHEBI:15378"/>
        <dbReference type="ChEBI" id="CHEBI:29032"/>
        <dbReference type="ChEBI" id="CHEBI:30616"/>
        <dbReference type="ChEBI" id="CHEBI:456216"/>
        <dbReference type="EC" id="2.7.1.33"/>
    </reaction>
</comment>
<dbReference type="Proteomes" id="UP000460318">
    <property type="component" value="Unassembled WGS sequence"/>
</dbReference>
<evidence type="ECO:0000256" key="9">
    <source>
        <dbReference type="ARBA" id="ARBA00022741"/>
    </source>
</evidence>
<evidence type="ECO:0000256" key="2">
    <source>
        <dbReference type="ARBA" id="ARBA00004496"/>
    </source>
</evidence>
<evidence type="ECO:0000256" key="11">
    <source>
        <dbReference type="ARBA" id="ARBA00022840"/>
    </source>
</evidence>
<dbReference type="NCBIfam" id="TIGR00554">
    <property type="entry name" value="panK_bact"/>
    <property type="match status" value="1"/>
</dbReference>
<dbReference type="EC" id="2.7.1.33" evidence="5 14"/>
<evidence type="ECO:0000256" key="7">
    <source>
        <dbReference type="ARBA" id="ARBA00022490"/>
    </source>
</evidence>
<evidence type="ECO:0000256" key="8">
    <source>
        <dbReference type="ARBA" id="ARBA00022679"/>
    </source>
</evidence>
<sequence length="307" mass="35363">MNNTYSPYFEFDRTAWALSRDLPSLSLSEEEFEKLKGLNEKIAIEEATEVYLPLARLLHLYVTAFQNLQSKMNSFLNMPAPKAPFVIGIAGSVAVGKSTTARLLQNLLSRWNEHSKVDLVTTDGFLYPNKVLEAKGIMNKKGFPESYDINKLMHFISSIKSGEPALKVPVYSHLAYDILDDQALMVDQPDILILEGINVLQVNTQEPFFVSDFFDFSIYIDANEEDIREWYIERFLMLRDTAFQDPRSYFHKYASLTEQEAIHTATRIWRDINAKNLNENIMPTKERAKLIIQKGANHMIEQVLLRK</sequence>
<gene>
    <name evidence="14" type="primary">coaA</name>
    <name evidence="17" type="ORF">GRF59_02045</name>
</gene>
<keyword evidence="18" id="KW-1185">Reference proteome</keyword>
<evidence type="ECO:0000313" key="17">
    <source>
        <dbReference type="EMBL" id="MWV42401.1"/>
    </source>
</evidence>
<dbReference type="RefSeq" id="WP_160496007.1">
    <property type="nucleotide sequence ID" value="NZ_WUBI01000001.1"/>
</dbReference>
<accession>A0A7X3IF82</accession>
<evidence type="ECO:0000256" key="4">
    <source>
        <dbReference type="ARBA" id="ARBA00006087"/>
    </source>
</evidence>
<dbReference type="AlphaFoldDB" id="A0A7X3IF82"/>
<evidence type="ECO:0000256" key="10">
    <source>
        <dbReference type="ARBA" id="ARBA00022777"/>
    </source>
</evidence>
<keyword evidence="7 14" id="KW-0963">Cytoplasm</keyword>
<dbReference type="GO" id="GO:0005737">
    <property type="term" value="C:cytoplasm"/>
    <property type="evidence" value="ECO:0007669"/>
    <property type="project" value="UniProtKB-SubCell"/>
</dbReference>
<dbReference type="InterPro" id="IPR004566">
    <property type="entry name" value="PanK"/>
</dbReference>
<comment type="subcellular location">
    <subcellularLocation>
        <location evidence="2 14 15">Cytoplasm</location>
    </subcellularLocation>
</comment>
<dbReference type="GO" id="GO:0004594">
    <property type="term" value="F:pantothenate kinase activity"/>
    <property type="evidence" value="ECO:0007669"/>
    <property type="project" value="UniProtKB-UniRule"/>
</dbReference>
<dbReference type="Pfam" id="PF00485">
    <property type="entry name" value="PRK"/>
    <property type="match status" value="1"/>
</dbReference>
<feature type="binding site" evidence="14">
    <location>
        <begin position="91"/>
        <end position="98"/>
    </location>
    <ligand>
        <name>ATP</name>
        <dbReference type="ChEBI" id="CHEBI:30616"/>
    </ligand>
</feature>
<evidence type="ECO:0000256" key="13">
    <source>
        <dbReference type="ARBA" id="ARBA00032866"/>
    </source>
</evidence>
<protein>
    <recommendedName>
        <fullName evidence="6 14">Pantothenate kinase</fullName>
        <ecNumber evidence="5 14">2.7.1.33</ecNumber>
    </recommendedName>
    <alternativeName>
        <fullName evidence="13 14">Pantothenic acid kinase</fullName>
    </alternativeName>
</protein>
<evidence type="ECO:0000256" key="5">
    <source>
        <dbReference type="ARBA" id="ARBA00012102"/>
    </source>
</evidence>
<dbReference type="InterPro" id="IPR006083">
    <property type="entry name" value="PRK/URK"/>
</dbReference>
<comment type="pathway">
    <text evidence="3 14 15">Cofactor biosynthesis; coenzyme A biosynthesis; CoA from (R)-pantothenate: step 1/5.</text>
</comment>
<dbReference type="InterPro" id="IPR027417">
    <property type="entry name" value="P-loop_NTPase"/>
</dbReference>
<dbReference type="PANTHER" id="PTHR10285">
    <property type="entry name" value="URIDINE KINASE"/>
    <property type="match status" value="1"/>
</dbReference>
<evidence type="ECO:0000256" key="15">
    <source>
        <dbReference type="RuleBase" id="RU003530"/>
    </source>
</evidence>
<evidence type="ECO:0000256" key="14">
    <source>
        <dbReference type="HAMAP-Rule" id="MF_00215"/>
    </source>
</evidence>
<keyword evidence="10 14" id="KW-0418">Kinase</keyword>
<dbReference type="HAMAP" id="MF_00215">
    <property type="entry name" value="Pantothen_kinase_1"/>
    <property type="match status" value="1"/>
</dbReference>
<comment type="caution">
    <text evidence="17">The sequence shown here is derived from an EMBL/GenBank/DDBJ whole genome shotgun (WGS) entry which is preliminary data.</text>
</comment>
<dbReference type="SUPFAM" id="SSF52540">
    <property type="entry name" value="P-loop containing nucleoside triphosphate hydrolases"/>
    <property type="match status" value="1"/>
</dbReference>
<dbReference type="CDD" id="cd02025">
    <property type="entry name" value="PanK"/>
    <property type="match status" value="1"/>
</dbReference>
<dbReference type="GO" id="GO:0015937">
    <property type="term" value="P:coenzyme A biosynthetic process"/>
    <property type="evidence" value="ECO:0007669"/>
    <property type="project" value="UniProtKB-UniRule"/>
</dbReference>
<dbReference type="Gene3D" id="3.40.50.300">
    <property type="entry name" value="P-loop containing nucleotide triphosphate hydrolases"/>
    <property type="match status" value="1"/>
</dbReference>
<evidence type="ECO:0000313" key="18">
    <source>
        <dbReference type="Proteomes" id="UP000460318"/>
    </source>
</evidence>
<keyword evidence="9 14" id="KW-0547">Nucleotide-binding</keyword>
<evidence type="ECO:0000256" key="1">
    <source>
        <dbReference type="ARBA" id="ARBA00001206"/>
    </source>
</evidence>
<reference evidence="17 18" key="1">
    <citation type="submission" date="2019-12" db="EMBL/GenBank/DDBJ databases">
        <title>Paenibacillus sp. nov., an endophytic bacterium isolated from the stem of Dendrobium.</title>
        <authorList>
            <person name="Zhao R."/>
        </authorList>
    </citation>
    <scope>NUCLEOTIDE SEQUENCE [LARGE SCALE GENOMIC DNA]</scope>
    <source>
        <strain evidence="17 18">HJL G12</strain>
    </source>
</reference>
<organism evidence="17 18">
    <name type="scientific">Paenibacillus dendrobii</name>
    <dbReference type="NCBI Taxonomy" id="2691084"/>
    <lineage>
        <taxon>Bacteria</taxon>
        <taxon>Bacillati</taxon>
        <taxon>Bacillota</taxon>
        <taxon>Bacilli</taxon>
        <taxon>Bacillales</taxon>
        <taxon>Paenibacillaceae</taxon>
        <taxon>Paenibacillus</taxon>
    </lineage>
</organism>
<evidence type="ECO:0000256" key="3">
    <source>
        <dbReference type="ARBA" id="ARBA00005225"/>
    </source>
</evidence>
<evidence type="ECO:0000259" key="16">
    <source>
        <dbReference type="Pfam" id="PF00485"/>
    </source>
</evidence>
<dbReference type="EMBL" id="WUBI01000001">
    <property type="protein sequence ID" value="MWV42401.1"/>
    <property type="molecule type" value="Genomic_DNA"/>
</dbReference>
<dbReference type="UniPathway" id="UPA00241">
    <property type="reaction ID" value="UER00352"/>
</dbReference>